<name>A0A1G2R7M8_9BACT</name>
<dbReference type="NCBIfam" id="TIGR02196">
    <property type="entry name" value="GlrX_YruB"/>
    <property type="match status" value="1"/>
</dbReference>
<gene>
    <name evidence="2" type="ORF">A3J68_00965</name>
</gene>
<comment type="caution">
    <text evidence="2">The sequence shown here is derived from an EMBL/GenBank/DDBJ whole genome shotgun (WGS) entry which is preliminary data.</text>
</comment>
<dbReference type="AlphaFoldDB" id="A0A1G2R7M8"/>
<dbReference type="InterPro" id="IPR002109">
    <property type="entry name" value="Glutaredoxin"/>
</dbReference>
<evidence type="ECO:0000313" key="2">
    <source>
        <dbReference type="EMBL" id="OHA68091.1"/>
    </source>
</evidence>
<accession>A0A1G2R7M8</accession>
<feature type="domain" description="Glutaredoxin" evidence="1">
    <location>
        <begin position="7"/>
        <end position="66"/>
    </location>
</feature>
<dbReference type="GO" id="GO:0009055">
    <property type="term" value="F:electron transfer activity"/>
    <property type="evidence" value="ECO:0007669"/>
    <property type="project" value="TreeGrafter"/>
</dbReference>
<dbReference type="PANTHER" id="PTHR34386">
    <property type="entry name" value="GLUTAREDOXIN"/>
    <property type="match status" value="1"/>
</dbReference>
<sequence>MRNMAKVIIYTTPSCVYCKAAKAFFTENNVEFEEKDVAKDTQARDDMVKKAGVLAVPVIDVDGQVVIGFDKAKLSQLLGVK</sequence>
<dbReference type="EMBL" id="MHTY01000031">
    <property type="protein sequence ID" value="OHA68091.1"/>
    <property type="molecule type" value="Genomic_DNA"/>
</dbReference>
<reference evidence="2 3" key="1">
    <citation type="journal article" date="2016" name="Nat. Commun.">
        <title>Thousands of microbial genomes shed light on interconnected biogeochemical processes in an aquifer system.</title>
        <authorList>
            <person name="Anantharaman K."/>
            <person name="Brown C.T."/>
            <person name="Hug L.A."/>
            <person name="Sharon I."/>
            <person name="Castelle C.J."/>
            <person name="Probst A.J."/>
            <person name="Thomas B.C."/>
            <person name="Singh A."/>
            <person name="Wilkins M.J."/>
            <person name="Karaoz U."/>
            <person name="Brodie E.L."/>
            <person name="Williams K.H."/>
            <person name="Hubbard S.S."/>
            <person name="Banfield J.F."/>
        </authorList>
    </citation>
    <scope>NUCLEOTIDE SEQUENCE [LARGE SCALE GENOMIC DNA]</scope>
</reference>
<dbReference type="PROSITE" id="PS51354">
    <property type="entry name" value="GLUTAREDOXIN_2"/>
    <property type="match status" value="1"/>
</dbReference>
<organism evidence="2 3">
    <name type="scientific">Candidatus Wildermuthbacteria bacterium RIFCSPHIGHO2_02_FULL_48_16</name>
    <dbReference type="NCBI Taxonomy" id="1802453"/>
    <lineage>
        <taxon>Bacteria</taxon>
        <taxon>Candidatus Wildermuthiibacteriota</taxon>
    </lineage>
</organism>
<evidence type="ECO:0000259" key="1">
    <source>
        <dbReference type="Pfam" id="PF00462"/>
    </source>
</evidence>
<dbReference type="InterPro" id="IPR051548">
    <property type="entry name" value="Grx-like_ET"/>
</dbReference>
<dbReference type="PANTHER" id="PTHR34386:SF1">
    <property type="entry name" value="GLUTAREDOXIN-LIKE PROTEIN NRDH"/>
    <property type="match status" value="1"/>
</dbReference>
<dbReference type="InterPro" id="IPR011911">
    <property type="entry name" value="GlrX_YruB"/>
</dbReference>
<dbReference type="SUPFAM" id="SSF52833">
    <property type="entry name" value="Thioredoxin-like"/>
    <property type="match status" value="1"/>
</dbReference>
<dbReference type="Proteomes" id="UP000178529">
    <property type="component" value="Unassembled WGS sequence"/>
</dbReference>
<dbReference type="InterPro" id="IPR036249">
    <property type="entry name" value="Thioredoxin-like_sf"/>
</dbReference>
<dbReference type="GO" id="GO:0045454">
    <property type="term" value="P:cell redox homeostasis"/>
    <property type="evidence" value="ECO:0007669"/>
    <property type="project" value="TreeGrafter"/>
</dbReference>
<evidence type="ECO:0000313" key="3">
    <source>
        <dbReference type="Proteomes" id="UP000178529"/>
    </source>
</evidence>
<dbReference type="Pfam" id="PF00462">
    <property type="entry name" value="Glutaredoxin"/>
    <property type="match status" value="1"/>
</dbReference>
<proteinExistence type="predicted"/>
<dbReference type="CDD" id="cd02976">
    <property type="entry name" value="NrdH"/>
    <property type="match status" value="1"/>
</dbReference>
<protein>
    <submittedName>
        <fullName evidence="2">NrdH-redoxin</fullName>
    </submittedName>
</protein>
<dbReference type="Gene3D" id="3.40.30.10">
    <property type="entry name" value="Glutaredoxin"/>
    <property type="match status" value="1"/>
</dbReference>